<dbReference type="Pfam" id="PF26091">
    <property type="entry name" value="PWI_CCDC43"/>
    <property type="match status" value="1"/>
</dbReference>
<comment type="caution">
    <text evidence="5">The sequence shown here is derived from an EMBL/GenBank/DDBJ whole genome shotgun (WGS) entry which is preliminary data.</text>
</comment>
<feature type="region of interest" description="Disordered" evidence="3">
    <location>
        <begin position="181"/>
        <end position="216"/>
    </location>
</feature>
<dbReference type="PANTHER" id="PTHR31684">
    <property type="entry name" value="COILED-COIL DOMAIN-CONTAINING PROTEIN 43"/>
    <property type="match status" value="1"/>
</dbReference>
<accession>A0A835Z3Z1</accession>
<evidence type="ECO:0000313" key="6">
    <source>
        <dbReference type="Proteomes" id="UP000664859"/>
    </source>
</evidence>
<evidence type="ECO:0000256" key="1">
    <source>
        <dbReference type="ARBA" id="ARBA00005305"/>
    </source>
</evidence>
<dbReference type="EMBL" id="JAFCMP010000224">
    <property type="protein sequence ID" value="KAG5182674.1"/>
    <property type="molecule type" value="Genomic_DNA"/>
</dbReference>
<name>A0A835Z3Z1_9STRA</name>
<dbReference type="InterPro" id="IPR058771">
    <property type="entry name" value="PWI_CCDC43"/>
</dbReference>
<dbReference type="PANTHER" id="PTHR31684:SF2">
    <property type="entry name" value="COILED-COIL DOMAIN-CONTAINING PROTEIN 43"/>
    <property type="match status" value="1"/>
</dbReference>
<comment type="similarity">
    <text evidence="1">Belongs to the CCDC43 family.</text>
</comment>
<dbReference type="InterPro" id="IPR037666">
    <property type="entry name" value="CCDC43"/>
</dbReference>
<evidence type="ECO:0000256" key="2">
    <source>
        <dbReference type="ARBA" id="ARBA00023054"/>
    </source>
</evidence>
<gene>
    <name evidence="5" type="ORF">JKP88DRAFT_263064</name>
</gene>
<feature type="domain" description="CCDC43 PWI-like" evidence="4">
    <location>
        <begin position="2"/>
        <end position="70"/>
    </location>
</feature>
<keyword evidence="6" id="KW-1185">Reference proteome</keyword>
<evidence type="ECO:0000259" key="4">
    <source>
        <dbReference type="Pfam" id="PF26091"/>
    </source>
</evidence>
<feature type="compositionally biased region" description="Basic and acidic residues" evidence="3">
    <location>
        <begin position="96"/>
        <end position="110"/>
    </location>
</feature>
<evidence type="ECO:0000313" key="5">
    <source>
        <dbReference type="EMBL" id="KAG5182674.1"/>
    </source>
</evidence>
<protein>
    <recommendedName>
        <fullName evidence="4">CCDC43 PWI-like domain-containing protein</fullName>
    </recommendedName>
</protein>
<feature type="region of interest" description="Disordered" evidence="3">
    <location>
        <begin position="96"/>
        <end position="123"/>
    </location>
</feature>
<dbReference type="Proteomes" id="UP000664859">
    <property type="component" value="Unassembled WGS sequence"/>
</dbReference>
<dbReference type="AlphaFoldDB" id="A0A835Z3Z1"/>
<organism evidence="5 6">
    <name type="scientific">Tribonema minus</name>
    <dbReference type="NCBI Taxonomy" id="303371"/>
    <lineage>
        <taxon>Eukaryota</taxon>
        <taxon>Sar</taxon>
        <taxon>Stramenopiles</taxon>
        <taxon>Ochrophyta</taxon>
        <taxon>PX clade</taxon>
        <taxon>Xanthophyceae</taxon>
        <taxon>Tribonematales</taxon>
        <taxon>Tribonemataceae</taxon>
        <taxon>Tribonema</taxon>
    </lineage>
</organism>
<keyword evidence="2" id="KW-0175">Coiled coil</keyword>
<sequence length="216" mass="23727">MADEFSAWLEETLEGLELDGPTYAVYVTGIMGEAEDDVEQRADNVCGLLSGATDEDLGDFRAALIRRWDAREGAAQALAAAQAAARAAALREASDKERAELERAQREKSARAAADAARSEGQRAQRERLLAEYGYDEDFVDEDGNVLAVPRENDAAALGVERNMNKAHIAEVAKAKREAAKAAHEAKVARDKEQQAREKAKREMAKARTVKQERKR</sequence>
<evidence type="ECO:0000256" key="3">
    <source>
        <dbReference type="SAM" id="MobiDB-lite"/>
    </source>
</evidence>
<proteinExistence type="inferred from homology"/>
<reference evidence="5" key="1">
    <citation type="submission" date="2021-02" db="EMBL/GenBank/DDBJ databases">
        <title>First Annotated Genome of the Yellow-green Alga Tribonema minus.</title>
        <authorList>
            <person name="Mahan K.M."/>
        </authorList>
    </citation>
    <scope>NUCLEOTIDE SEQUENCE</scope>
    <source>
        <strain evidence="5">UTEX B ZZ1240</strain>
    </source>
</reference>